<keyword evidence="6" id="KW-1185">Reference proteome</keyword>
<organism evidence="5 6">
    <name type="scientific">Rhodohalobacter barkolensis</name>
    <dbReference type="NCBI Taxonomy" id="2053187"/>
    <lineage>
        <taxon>Bacteria</taxon>
        <taxon>Pseudomonadati</taxon>
        <taxon>Balneolota</taxon>
        <taxon>Balneolia</taxon>
        <taxon>Balneolales</taxon>
        <taxon>Balneolaceae</taxon>
        <taxon>Rhodohalobacter</taxon>
    </lineage>
</organism>
<reference evidence="5 6" key="1">
    <citation type="submission" date="2017-11" db="EMBL/GenBank/DDBJ databases">
        <title>Rhodohalobacter 15182 sp. nov., isolated from a salt lake.</title>
        <authorList>
            <person name="Han S."/>
        </authorList>
    </citation>
    <scope>NUCLEOTIDE SEQUENCE [LARGE SCALE GENOMIC DNA]</scope>
    <source>
        <strain evidence="5 6">15182</strain>
    </source>
</reference>
<protein>
    <submittedName>
        <fullName evidence="5">Sugar O-acyltransferase</fullName>
    </submittedName>
</protein>
<comment type="caution">
    <text evidence="5">The sequence shown here is derived from an EMBL/GenBank/DDBJ whole genome shotgun (WGS) entry which is preliminary data.</text>
</comment>
<dbReference type="InterPro" id="IPR041561">
    <property type="entry name" value="PglD_N"/>
</dbReference>
<evidence type="ECO:0000256" key="1">
    <source>
        <dbReference type="ARBA" id="ARBA00007274"/>
    </source>
</evidence>
<dbReference type="PANTHER" id="PTHR43300:SF7">
    <property type="entry name" value="UDP-N-ACETYLBACILLOSAMINE N-ACETYLTRANSFERASE"/>
    <property type="match status" value="1"/>
</dbReference>
<dbReference type="Gene3D" id="2.160.10.10">
    <property type="entry name" value="Hexapeptide repeat proteins"/>
    <property type="match status" value="1"/>
</dbReference>
<dbReference type="AlphaFoldDB" id="A0A2N0VGD8"/>
<dbReference type="SUPFAM" id="SSF51161">
    <property type="entry name" value="Trimeric LpxA-like enzymes"/>
    <property type="match status" value="1"/>
</dbReference>
<evidence type="ECO:0000256" key="2">
    <source>
        <dbReference type="PIRSR" id="PIRSR620019-1"/>
    </source>
</evidence>
<dbReference type="RefSeq" id="WP_101073713.1">
    <property type="nucleotide sequence ID" value="NZ_PISP01000003.1"/>
</dbReference>
<comment type="similarity">
    <text evidence="1">Belongs to the transferase hexapeptide repeat family.</text>
</comment>
<dbReference type="PANTHER" id="PTHR43300">
    <property type="entry name" value="ACETYLTRANSFERASE"/>
    <property type="match status" value="1"/>
</dbReference>
<dbReference type="InterPro" id="IPR001451">
    <property type="entry name" value="Hexapep"/>
</dbReference>
<dbReference type="InterPro" id="IPR020019">
    <property type="entry name" value="AcTrfase_PglD-like"/>
</dbReference>
<dbReference type="Pfam" id="PF17836">
    <property type="entry name" value="PglD_N"/>
    <property type="match status" value="1"/>
</dbReference>
<dbReference type="InterPro" id="IPR050179">
    <property type="entry name" value="Trans_hexapeptide_repeat"/>
</dbReference>
<evidence type="ECO:0000313" key="6">
    <source>
        <dbReference type="Proteomes" id="UP000233398"/>
    </source>
</evidence>
<name>A0A2N0VGD8_9BACT</name>
<proteinExistence type="inferred from homology"/>
<evidence type="ECO:0000259" key="4">
    <source>
        <dbReference type="Pfam" id="PF17836"/>
    </source>
</evidence>
<evidence type="ECO:0000313" key="5">
    <source>
        <dbReference type="EMBL" id="PKD43239.1"/>
    </source>
</evidence>
<accession>A0A2N0VGD8</accession>
<dbReference type="Pfam" id="PF00132">
    <property type="entry name" value="Hexapep"/>
    <property type="match status" value="1"/>
</dbReference>
<feature type="domain" description="PglD N-terminal" evidence="4">
    <location>
        <begin position="3"/>
        <end position="85"/>
    </location>
</feature>
<keyword evidence="5" id="KW-0012">Acyltransferase</keyword>
<keyword evidence="5" id="KW-0808">Transferase</keyword>
<dbReference type="Proteomes" id="UP000233398">
    <property type="component" value="Unassembled WGS sequence"/>
</dbReference>
<feature type="active site" description="Proton acceptor" evidence="2">
    <location>
        <position position="141"/>
    </location>
</feature>
<dbReference type="InterPro" id="IPR011004">
    <property type="entry name" value="Trimer_LpxA-like_sf"/>
</dbReference>
<dbReference type="CDD" id="cd03360">
    <property type="entry name" value="LbH_AT_putative"/>
    <property type="match status" value="1"/>
</dbReference>
<dbReference type="EMBL" id="PISP01000003">
    <property type="protein sequence ID" value="PKD43239.1"/>
    <property type="molecule type" value="Genomic_DNA"/>
</dbReference>
<sequence>MKNIIIVGSGGHGAELDDYIRYGNKSGKDDPIKILGYLDDNPDNYHRYMFSAPLLGSIKGHEIRSDCEYLIGIANLTYRRKIVEEFLGKGAKFITYIHPESFVSESAEIGTGSVISYHCNIGPNAKIGRYSLINARASVSHDCEIGDFNFIGPNVCLSGFTKVGDENMFGINSATIPGLSVGSRNKIAAGMTLDKNVEDDSTVFYKIKERVIAIPKSN</sequence>
<feature type="site" description="Increases basicity of active site His" evidence="2">
    <location>
        <position position="142"/>
    </location>
</feature>
<dbReference type="OrthoDB" id="708224at2"/>
<evidence type="ECO:0000256" key="3">
    <source>
        <dbReference type="PIRSR" id="PIRSR620019-2"/>
    </source>
</evidence>
<gene>
    <name evidence="5" type="ORF">CWD77_11535</name>
</gene>
<dbReference type="GO" id="GO:0016746">
    <property type="term" value="F:acyltransferase activity"/>
    <property type="evidence" value="ECO:0007669"/>
    <property type="project" value="UniProtKB-KW"/>
</dbReference>
<dbReference type="Gene3D" id="3.40.50.20">
    <property type="match status" value="1"/>
</dbReference>
<feature type="binding site" evidence="3">
    <location>
        <position position="171"/>
    </location>
    <ligand>
        <name>acetyl-CoA</name>
        <dbReference type="ChEBI" id="CHEBI:57288"/>
    </ligand>
</feature>